<dbReference type="PANTHER" id="PTHR46401">
    <property type="entry name" value="GLYCOSYLTRANSFERASE WBBK-RELATED"/>
    <property type="match status" value="1"/>
</dbReference>
<feature type="domain" description="Glycosyl transferase family 1" evidence="2">
    <location>
        <begin position="198"/>
        <end position="355"/>
    </location>
</feature>
<reference evidence="4 5" key="2">
    <citation type="submission" date="2018-03" db="EMBL/GenBank/DDBJ databases">
        <authorList>
            <person name="Keele B.F."/>
        </authorList>
    </citation>
    <scope>NUCLEOTIDE SEQUENCE [LARGE SCALE GENOMIC DNA]</scope>
    <source>
        <strain evidence="4 5">CCALA 016</strain>
    </source>
</reference>
<dbReference type="PANTHER" id="PTHR46401:SF2">
    <property type="entry name" value="GLYCOSYLTRANSFERASE WBBK-RELATED"/>
    <property type="match status" value="1"/>
</dbReference>
<dbReference type="Pfam" id="PF00534">
    <property type="entry name" value="Glycos_transf_1"/>
    <property type="match status" value="1"/>
</dbReference>
<dbReference type="RefSeq" id="WP_106455748.1">
    <property type="nucleotide sequence ID" value="NZ_PXOH01000004.1"/>
</dbReference>
<name>A0A2T1M0W0_9CHRO</name>
<sequence length="376" mass="43206">MLKILIDATALRDKPSGIGLYIYHLIEELSKIQTQNNFELQIVYQPSIKNWLKVNLYPFQPLQKYSNLYCLPIPVSLSHLIANHSSFICSYFDQYLDSPNLIHGTDHVVYPCRHALKVMTIHDLTFIKYPNFVNSRVKTYTQRVKQCLKWTDLVLTVSQSTKLDIIQYLGVKEEKIYVTPLASRYTKVPQISRSIEHLKPYILFVSTIEPRKNVTNLIVAFNYLKQTHKIEHKLVLIGQKGWEYTSIFAAIENSFYQKDIHHLDYLSDDEVAYFYSQADVFVYPSIYEGFGLPVLEAMTLGTPVITSNTSSLPEIAGDAAIKIDPENLIQIAEAILEVISSSQLRQSLITKGKERVKLFSWEKTAKQTLNAYKSIL</sequence>
<protein>
    <submittedName>
        <fullName evidence="4">Glycosyl transferase family 1</fullName>
    </submittedName>
</protein>
<dbReference type="EMBL" id="PXOH01000004">
    <property type="protein sequence ID" value="PSF38307.1"/>
    <property type="molecule type" value="Genomic_DNA"/>
</dbReference>
<keyword evidence="1 4" id="KW-0808">Transferase</keyword>
<evidence type="ECO:0000259" key="2">
    <source>
        <dbReference type="Pfam" id="PF00534"/>
    </source>
</evidence>
<dbReference type="Gene3D" id="3.40.50.2000">
    <property type="entry name" value="Glycogen Phosphorylase B"/>
    <property type="match status" value="2"/>
</dbReference>
<dbReference type="InterPro" id="IPR001296">
    <property type="entry name" value="Glyco_trans_1"/>
</dbReference>
<dbReference type="OrthoDB" id="9797829at2"/>
<dbReference type="Pfam" id="PF13439">
    <property type="entry name" value="Glyco_transf_4"/>
    <property type="match status" value="1"/>
</dbReference>
<evidence type="ECO:0000259" key="3">
    <source>
        <dbReference type="Pfam" id="PF13439"/>
    </source>
</evidence>
<evidence type="ECO:0000313" key="4">
    <source>
        <dbReference type="EMBL" id="PSF38307.1"/>
    </source>
</evidence>
<keyword evidence="5" id="KW-1185">Reference proteome</keyword>
<dbReference type="Proteomes" id="UP000239001">
    <property type="component" value="Unassembled WGS sequence"/>
</dbReference>
<feature type="domain" description="Glycosyltransferase subfamily 4-like N-terminal" evidence="3">
    <location>
        <begin position="71"/>
        <end position="180"/>
    </location>
</feature>
<dbReference type="AlphaFoldDB" id="A0A2T1M0W0"/>
<accession>A0A2T1M0W0</accession>
<proteinExistence type="predicted"/>
<comment type="caution">
    <text evidence="4">The sequence shown here is derived from an EMBL/GenBank/DDBJ whole genome shotgun (WGS) entry which is preliminary data.</text>
</comment>
<evidence type="ECO:0000313" key="5">
    <source>
        <dbReference type="Proteomes" id="UP000239001"/>
    </source>
</evidence>
<evidence type="ECO:0000256" key="1">
    <source>
        <dbReference type="ARBA" id="ARBA00022679"/>
    </source>
</evidence>
<dbReference type="GO" id="GO:0009103">
    <property type="term" value="P:lipopolysaccharide biosynthetic process"/>
    <property type="evidence" value="ECO:0007669"/>
    <property type="project" value="TreeGrafter"/>
</dbReference>
<reference evidence="4 5" key="1">
    <citation type="submission" date="2018-03" db="EMBL/GenBank/DDBJ databases">
        <title>The ancient ancestry and fast evolution of plastids.</title>
        <authorList>
            <person name="Moore K.R."/>
            <person name="Magnabosco C."/>
            <person name="Momper L."/>
            <person name="Gold D.A."/>
            <person name="Bosak T."/>
            <person name="Fournier G.P."/>
        </authorList>
    </citation>
    <scope>NUCLEOTIDE SEQUENCE [LARGE SCALE GENOMIC DNA]</scope>
    <source>
        <strain evidence="4 5">CCALA 016</strain>
    </source>
</reference>
<dbReference type="InterPro" id="IPR028098">
    <property type="entry name" value="Glyco_trans_4-like_N"/>
</dbReference>
<dbReference type="GO" id="GO:0016757">
    <property type="term" value="F:glycosyltransferase activity"/>
    <property type="evidence" value="ECO:0007669"/>
    <property type="project" value="InterPro"/>
</dbReference>
<organism evidence="4 5">
    <name type="scientific">Aphanothece hegewaldii CCALA 016</name>
    <dbReference type="NCBI Taxonomy" id="2107694"/>
    <lineage>
        <taxon>Bacteria</taxon>
        <taxon>Bacillati</taxon>
        <taxon>Cyanobacteriota</taxon>
        <taxon>Cyanophyceae</taxon>
        <taxon>Oscillatoriophycideae</taxon>
        <taxon>Chroococcales</taxon>
        <taxon>Aphanothecaceae</taxon>
        <taxon>Aphanothece</taxon>
    </lineage>
</organism>
<dbReference type="SUPFAM" id="SSF53756">
    <property type="entry name" value="UDP-Glycosyltransferase/glycogen phosphorylase"/>
    <property type="match status" value="1"/>
</dbReference>
<gene>
    <name evidence="4" type="ORF">C7H19_04750</name>
</gene>
<dbReference type="CDD" id="cd03809">
    <property type="entry name" value="GT4_MtfB-like"/>
    <property type="match status" value="1"/>
</dbReference>
<dbReference type="FunFam" id="3.40.50.2000:FF:000119">
    <property type="entry name" value="Glycosyl transferase group 1"/>
    <property type="match status" value="1"/>
</dbReference>